<keyword evidence="4" id="KW-0906">Nuclear pore complex</keyword>
<gene>
    <name evidence="7" type="ORF">Tci_014093</name>
</gene>
<evidence type="ECO:0000259" key="6">
    <source>
        <dbReference type="PROSITE" id="PS50196"/>
    </source>
</evidence>
<sequence length="644" mass="70330">MRGTQRLGVSDSSADNTNSFSKNMMAGSSPPKAMGSSSMDMGRAESSRQHVRALNNQFASWVQTQLQNHPDELWEDGVRDYLTHASNIMDKFSDVVNWLKSNSKKSENLLEHGSNTTLKKQVTESKDNANASLQEKPLGVPPPPVFSNSGFANPWSSGPVVNGENLLEHSQKKLATGSKDNVKKVSFQENTFSVPPASGTPSMFSTSSFTNSFSAPPPSGTTSAFSTSSFTNSFSAPPPSGTISTFSTSSFTNSFSAPPPSGMTSAFSTSSFTNSFSAPPPSGTTSTFSTSSFTNSFSAPPPSGTTLMFSTSSFTNSLSTGSMFSTQSSFSFGGQSSISIKTDASNNADDEDAAEQPSSPSLKKTEEAGILVVHEVKCKLYVKSTDAVDKDTWKDRGTGQLSIKCKEGVTKGTKDSKPTIHVRNDVGRLLLNALLYPGIKTSMQKNSIVAIFHTADDNGSEISNVVARTFLIRTKSQEDRDKLAAAIKELSRSKRSRQYETVEEVLLLQVHHEFLLWEGCNNKVKSRMGRDGEIDDMLRIKLREAKSNEEISTYVAWIRAFNIKEPIYAELCHKLGYYLVGELDEDGFDVYFQGGLCSDDYFNAHGYWLSISREEKVGLSRSHTFIIRSLILRVIHKMITYGLC</sequence>
<evidence type="ECO:0000256" key="2">
    <source>
        <dbReference type="ARBA" id="ARBA00022816"/>
    </source>
</evidence>
<dbReference type="Pfam" id="PF00638">
    <property type="entry name" value="Ran_BP1"/>
    <property type="match status" value="1"/>
</dbReference>
<dbReference type="GO" id="GO:0005643">
    <property type="term" value="C:nuclear pore"/>
    <property type="evidence" value="ECO:0007669"/>
    <property type="project" value="UniProtKB-SubCell"/>
</dbReference>
<dbReference type="CDD" id="cd13170">
    <property type="entry name" value="RanBD_NUP50"/>
    <property type="match status" value="1"/>
</dbReference>
<feature type="region of interest" description="Disordered" evidence="5">
    <location>
        <begin position="1"/>
        <end position="44"/>
    </location>
</feature>
<keyword evidence="2" id="KW-0813">Transport</keyword>
<dbReference type="PANTHER" id="PTHR23138:SF141">
    <property type="entry name" value="NUCLEAR PORE COMPLEX PROTEIN NUP50"/>
    <property type="match status" value="1"/>
</dbReference>
<evidence type="ECO:0000256" key="1">
    <source>
        <dbReference type="ARBA" id="ARBA00004567"/>
    </source>
</evidence>
<dbReference type="PANTHER" id="PTHR23138">
    <property type="entry name" value="RAN BINDING PROTEIN"/>
    <property type="match status" value="1"/>
</dbReference>
<dbReference type="SUPFAM" id="SSF50729">
    <property type="entry name" value="PH domain-like"/>
    <property type="match status" value="1"/>
</dbReference>
<keyword evidence="4" id="KW-0539">Nucleus</keyword>
<dbReference type="InterPro" id="IPR000156">
    <property type="entry name" value="Ran_bind_dom"/>
</dbReference>
<protein>
    <submittedName>
        <fullName evidence="7">Cell wall protein DAN4</fullName>
    </submittedName>
</protein>
<dbReference type="GO" id="GO:0051028">
    <property type="term" value="P:mRNA transport"/>
    <property type="evidence" value="ECO:0007669"/>
    <property type="project" value="UniProtKB-KW"/>
</dbReference>
<feature type="region of interest" description="Disordered" evidence="5">
    <location>
        <begin position="109"/>
        <end position="151"/>
    </location>
</feature>
<dbReference type="SMART" id="SM00160">
    <property type="entry name" value="RanBD"/>
    <property type="match status" value="1"/>
</dbReference>
<dbReference type="GO" id="GO:0015031">
    <property type="term" value="P:protein transport"/>
    <property type="evidence" value="ECO:0007669"/>
    <property type="project" value="UniProtKB-KW"/>
</dbReference>
<name>A0A6L2K230_TANCI</name>
<comment type="caution">
    <text evidence="7">The sequence shown here is derived from an EMBL/GenBank/DDBJ whole genome shotgun (WGS) entry which is preliminary data.</text>
</comment>
<accession>A0A6L2K230</accession>
<dbReference type="PROSITE" id="PS50196">
    <property type="entry name" value="RANBD1"/>
    <property type="match status" value="1"/>
</dbReference>
<proteinExistence type="predicted"/>
<feature type="compositionally biased region" description="Polar residues" evidence="5">
    <location>
        <begin position="10"/>
        <end position="22"/>
    </location>
</feature>
<evidence type="ECO:0000256" key="4">
    <source>
        <dbReference type="ARBA" id="ARBA00023132"/>
    </source>
</evidence>
<feature type="domain" description="RanBD1" evidence="6">
    <location>
        <begin position="349"/>
        <end position="496"/>
    </location>
</feature>
<evidence type="ECO:0000313" key="7">
    <source>
        <dbReference type="EMBL" id="GEU42115.1"/>
    </source>
</evidence>
<dbReference type="InterPro" id="IPR011993">
    <property type="entry name" value="PH-like_dom_sf"/>
</dbReference>
<feature type="region of interest" description="Disordered" evidence="5">
    <location>
        <begin position="341"/>
        <end position="366"/>
    </location>
</feature>
<keyword evidence="2" id="KW-0509">mRNA transport</keyword>
<keyword evidence="4" id="KW-0653">Protein transport</keyword>
<organism evidence="7">
    <name type="scientific">Tanacetum cinerariifolium</name>
    <name type="common">Dalmatian daisy</name>
    <name type="synonym">Chrysanthemum cinerariifolium</name>
    <dbReference type="NCBI Taxonomy" id="118510"/>
    <lineage>
        <taxon>Eukaryota</taxon>
        <taxon>Viridiplantae</taxon>
        <taxon>Streptophyta</taxon>
        <taxon>Embryophyta</taxon>
        <taxon>Tracheophyta</taxon>
        <taxon>Spermatophyta</taxon>
        <taxon>Magnoliopsida</taxon>
        <taxon>eudicotyledons</taxon>
        <taxon>Gunneridae</taxon>
        <taxon>Pentapetalae</taxon>
        <taxon>asterids</taxon>
        <taxon>campanulids</taxon>
        <taxon>Asterales</taxon>
        <taxon>Asteraceae</taxon>
        <taxon>Asteroideae</taxon>
        <taxon>Anthemideae</taxon>
        <taxon>Anthemidinae</taxon>
        <taxon>Tanacetum</taxon>
    </lineage>
</organism>
<feature type="region of interest" description="Disordered" evidence="5">
    <location>
        <begin position="270"/>
        <end position="295"/>
    </location>
</feature>
<dbReference type="EMBL" id="BKCJ010001526">
    <property type="protein sequence ID" value="GEU42115.1"/>
    <property type="molecule type" value="Genomic_DNA"/>
</dbReference>
<dbReference type="InterPro" id="IPR045255">
    <property type="entry name" value="RanBP1-like"/>
</dbReference>
<comment type="subcellular location">
    <subcellularLocation>
        <location evidence="1">Nucleus</location>
        <location evidence="1">Nuclear pore complex</location>
    </subcellularLocation>
</comment>
<evidence type="ECO:0000256" key="3">
    <source>
        <dbReference type="ARBA" id="ARBA00023010"/>
    </source>
</evidence>
<reference evidence="7" key="1">
    <citation type="journal article" date="2019" name="Sci. Rep.">
        <title>Draft genome of Tanacetum cinerariifolium, the natural source of mosquito coil.</title>
        <authorList>
            <person name="Yamashiro T."/>
            <person name="Shiraishi A."/>
            <person name="Satake H."/>
            <person name="Nakayama K."/>
        </authorList>
    </citation>
    <scope>NUCLEOTIDE SEQUENCE</scope>
</reference>
<keyword evidence="3" id="KW-0811">Translocation</keyword>
<dbReference type="AlphaFoldDB" id="A0A6L2K230"/>
<evidence type="ECO:0000256" key="5">
    <source>
        <dbReference type="SAM" id="MobiDB-lite"/>
    </source>
</evidence>
<feature type="region of interest" description="Disordered" evidence="5">
    <location>
        <begin position="207"/>
        <end position="231"/>
    </location>
</feature>
<dbReference type="Gene3D" id="2.30.29.30">
    <property type="entry name" value="Pleckstrin-homology domain (PH domain)/Phosphotyrosine-binding domain (PTB)"/>
    <property type="match status" value="1"/>
</dbReference>